<evidence type="ECO:0000313" key="3">
    <source>
        <dbReference type="Proteomes" id="UP000198806"/>
    </source>
</evidence>
<gene>
    <name evidence="2" type="ORF">SAMN04489757_14815</name>
</gene>
<dbReference type="EMBL" id="FOWD01000048">
    <property type="protein sequence ID" value="SFO61797.1"/>
    <property type="molecule type" value="Genomic_DNA"/>
</dbReference>
<accession>A0A1I5IMJ7</accession>
<keyword evidence="2" id="KW-0808">Transferase</keyword>
<sequence>MTNIIIRDYKQQDWARIEEIHDSARKIELHLAGLDDAFVPLAQAAVNEGLFDYTICVALINDNVVGFVAYSDDEIAWLYVDPDSMRQGVGKSLIMHVIENTTRPLELEVLVGNNPALHLYEAMGFETTEICSGVMPGNESFEVTVHSMQQKKDYER</sequence>
<dbReference type="PANTHER" id="PTHR43617">
    <property type="entry name" value="L-AMINO ACID N-ACETYLTRANSFERASE"/>
    <property type="match status" value="1"/>
</dbReference>
<name>A0A1I5IMJ7_9FIRM</name>
<dbReference type="SUPFAM" id="SSF55729">
    <property type="entry name" value="Acyl-CoA N-acyltransferases (Nat)"/>
    <property type="match status" value="1"/>
</dbReference>
<dbReference type="GO" id="GO:0016747">
    <property type="term" value="F:acyltransferase activity, transferring groups other than amino-acyl groups"/>
    <property type="evidence" value="ECO:0007669"/>
    <property type="project" value="InterPro"/>
</dbReference>
<reference evidence="2 3" key="1">
    <citation type="submission" date="2016-10" db="EMBL/GenBank/DDBJ databases">
        <authorList>
            <person name="de Groot N.N."/>
        </authorList>
    </citation>
    <scope>NUCLEOTIDE SEQUENCE [LARGE SCALE GENOMIC DNA]</scope>
    <source>
        <strain evidence="2 3">DSM 1283</strain>
    </source>
</reference>
<dbReference type="AlphaFoldDB" id="A0A1I5IMJ7"/>
<dbReference type="CDD" id="cd04301">
    <property type="entry name" value="NAT_SF"/>
    <property type="match status" value="1"/>
</dbReference>
<dbReference type="Gene3D" id="3.40.630.30">
    <property type="match status" value="1"/>
</dbReference>
<dbReference type="RefSeq" id="WP_091688659.1">
    <property type="nucleotide sequence ID" value="NZ_BAABFM010000022.1"/>
</dbReference>
<dbReference type="Proteomes" id="UP000198806">
    <property type="component" value="Unassembled WGS sequence"/>
</dbReference>
<dbReference type="InterPro" id="IPR050276">
    <property type="entry name" value="MshD_Acetyltransferase"/>
</dbReference>
<evidence type="ECO:0000259" key="1">
    <source>
        <dbReference type="PROSITE" id="PS51186"/>
    </source>
</evidence>
<dbReference type="OrthoDB" id="1821130at2"/>
<dbReference type="STRING" id="1527.SAMN04489757_14815"/>
<dbReference type="InterPro" id="IPR016181">
    <property type="entry name" value="Acyl_CoA_acyltransferase"/>
</dbReference>
<feature type="domain" description="N-acetyltransferase" evidence="1">
    <location>
        <begin position="4"/>
        <end position="153"/>
    </location>
</feature>
<protein>
    <submittedName>
        <fullName evidence="2">Acetyltransferase (GNAT) family protein</fullName>
    </submittedName>
</protein>
<organism evidence="2 3">
    <name type="scientific">Anaerocolumna aminovalerica</name>
    <dbReference type="NCBI Taxonomy" id="1527"/>
    <lineage>
        <taxon>Bacteria</taxon>
        <taxon>Bacillati</taxon>
        <taxon>Bacillota</taxon>
        <taxon>Clostridia</taxon>
        <taxon>Lachnospirales</taxon>
        <taxon>Lachnospiraceae</taxon>
        <taxon>Anaerocolumna</taxon>
    </lineage>
</organism>
<dbReference type="PROSITE" id="PS51186">
    <property type="entry name" value="GNAT"/>
    <property type="match status" value="1"/>
</dbReference>
<dbReference type="InterPro" id="IPR000182">
    <property type="entry name" value="GNAT_dom"/>
</dbReference>
<evidence type="ECO:0000313" key="2">
    <source>
        <dbReference type="EMBL" id="SFO61797.1"/>
    </source>
</evidence>
<dbReference type="Pfam" id="PF13508">
    <property type="entry name" value="Acetyltransf_7"/>
    <property type="match status" value="1"/>
</dbReference>
<keyword evidence="3" id="KW-1185">Reference proteome</keyword>
<proteinExistence type="predicted"/>